<feature type="chain" id="PRO_5040573444" evidence="2">
    <location>
        <begin position="19"/>
        <end position="239"/>
    </location>
</feature>
<feature type="signal peptide" evidence="2">
    <location>
        <begin position="1"/>
        <end position="18"/>
    </location>
</feature>
<protein>
    <submittedName>
        <fullName evidence="4">Ecp55</fullName>
    </submittedName>
    <submittedName>
        <fullName evidence="3">Extracellular protein 55</fullName>
    </submittedName>
</protein>
<evidence type="ECO:0000313" key="4">
    <source>
        <dbReference type="EMBL" id="UJO21678.1"/>
    </source>
</evidence>
<organism evidence="3">
    <name type="scientific">Passalora fulva</name>
    <name type="common">Tomato leaf mold</name>
    <name type="synonym">Cladosporium fulvum</name>
    <dbReference type="NCBI Taxonomy" id="5499"/>
    <lineage>
        <taxon>Eukaryota</taxon>
        <taxon>Fungi</taxon>
        <taxon>Dikarya</taxon>
        <taxon>Ascomycota</taxon>
        <taxon>Pezizomycotina</taxon>
        <taxon>Dothideomycetes</taxon>
        <taxon>Dothideomycetidae</taxon>
        <taxon>Mycosphaerellales</taxon>
        <taxon>Mycosphaerellaceae</taxon>
        <taxon>Fulvia</taxon>
    </lineage>
</organism>
<evidence type="ECO:0000313" key="3">
    <source>
        <dbReference type="EMBL" id="AQA29279.1"/>
    </source>
</evidence>
<keyword evidence="2" id="KW-0732">Signal</keyword>
<reference evidence="3" key="1">
    <citation type="submission" date="2016-10" db="EMBL/GenBank/DDBJ databases">
        <title>Novel effectors identified in the apoplast of Cladosporium fulvum-infected tomato.</title>
        <authorList>
            <person name="Mesarich C.H."/>
            <person name="de Wit P.J.G.M."/>
        </authorList>
    </citation>
    <scope>NUCLEOTIDE SEQUENCE</scope>
    <source>
        <strain evidence="3">0WU</strain>
    </source>
</reference>
<dbReference type="EMBL" id="CP090171">
    <property type="protein sequence ID" value="UJO21678.1"/>
    <property type="molecule type" value="Genomic_DNA"/>
</dbReference>
<gene>
    <name evidence="3" type="primary">Ecp55</name>
    <name evidence="4" type="ORF">CLAFUR5_14674</name>
</gene>
<dbReference type="OrthoDB" id="10360267at2759"/>
<feature type="region of interest" description="Disordered" evidence="1">
    <location>
        <begin position="68"/>
        <end position="89"/>
    </location>
</feature>
<keyword evidence="5" id="KW-1185">Reference proteome</keyword>
<sequence>MVFHASLLAAASATLVTAAYSSSCSSGPAAEFLLLSNYQPAQQFCAQNYPPPAPKTVTLCSAALSYTGSRKRDDSGSNDDTSNGMPPPARTIFKALLRQDDPTQKIFCACITPPVKPITVIASCAAGQTCSPDGVCRPTRDCSNPASCDGHSFCGKGPTGNNLFCHQDTDNAEMGYCMNDGPADQGCPEPYEDCQANSDCGGSRVCIHSCCRSEPFCVDVMDYRSENHMSPSKMFRRSA</sequence>
<dbReference type="EMBL" id="KX943108">
    <property type="protein sequence ID" value="AQA29279.1"/>
    <property type="molecule type" value="Genomic_DNA"/>
</dbReference>
<name>A0A1P8YXP0_PASFU</name>
<accession>A0A1P8YXP0</accession>
<dbReference type="AlphaFoldDB" id="A0A1P8YXP0"/>
<reference evidence="4" key="2">
    <citation type="submission" date="2021-12" db="EMBL/GenBank/DDBJ databases">
        <authorList>
            <person name="Zaccaron A."/>
            <person name="Stergiopoulos I."/>
        </authorList>
    </citation>
    <scope>NUCLEOTIDE SEQUENCE</scope>
    <source>
        <strain evidence="4">Race5_Kim</strain>
    </source>
</reference>
<evidence type="ECO:0000256" key="2">
    <source>
        <dbReference type="SAM" id="SignalP"/>
    </source>
</evidence>
<proteinExistence type="predicted"/>
<evidence type="ECO:0000256" key="1">
    <source>
        <dbReference type="SAM" id="MobiDB-lite"/>
    </source>
</evidence>
<evidence type="ECO:0000313" key="5">
    <source>
        <dbReference type="Proteomes" id="UP000756132"/>
    </source>
</evidence>
<dbReference type="Proteomes" id="UP000756132">
    <property type="component" value="Chromosome 9"/>
</dbReference>
<reference evidence="4" key="3">
    <citation type="journal article" date="2022" name="Microb. Genom.">
        <title>A chromosome-scale genome assembly of the tomato pathogen Cladosporium fulvum reveals a compartmentalized genome architecture and the presence of a dispensable chromosome.</title>
        <authorList>
            <person name="Zaccaron A.Z."/>
            <person name="Chen L.H."/>
            <person name="Samaras A."/>
            <person name="Stergiopoulos I."/>
        </authorList>
    </citation>
    <scope>NUCLEOTIDE SEQUENCE</scope>
    <source>
        <strain evidence="4">Race5_Kim</strain>
    </source>
</reference>